<dbReference type="AlphaFoldDB" id="A0A2W4C561"/>
<protein>
    <submittedName>
        <fullName evidence="2">Alpha/beta hydrolase</fullName>
    </submittedName>
</protein>
<dbReference type="SUPFAM" id="SSF53474">
    <property type="entry name" value="alpha/beta-Hydrolases"/>
    <property type="match status" value="1"/>
</dbReference>
<dbReference type="PANTHER" id="PTHR43798">
    <property type="entry name" value="MONOACYLGLYCEROL LIPASE"/>
    <property type="match status" value="1"/>
</dbReference>
<dbReference type="Pfam" id="PF12697">
    <property type="entry name" value="Abhydrolase_6"/>
    <property type="match status" value="1"/>
</dbReference>
<dbReference type="OrthoDB" id="9785847at2"/>
<dbReference type="PRINTS" id="PR00111">
    <property type="entry name" value="ABHYDROLASE"/>
</dbReference>
<accession>A0A2W4C561</accession>
<dbReference type="EMBL" id="PCDP01000065">
    <property type="protein sequence ID" value="PZM08799.1"/>
    <property type="molecule type" value="Genomic_DNA"/>
</dbReference>
<dbReference type="Proteomes" id="UP000248925">
    <property type="component" value="Unassembled WGS sequence"/>
</dbReference>
<organism evidence="2 3">
    <name type="scientific">Rhizobium tubonense</name>
    <dbReference type="NCBI Taxonomy" id="484088"/>
    <lineage>
        <taxon>Bacteria</taxon>
        <taxon>Pseudomonadati</taxon>
        <taxon>Pseudomonadota</taxon>
        <taxon>Alphaproteobacteria</taxon>
        <taxon>Hyphomicrobiales</taxon>
        <taxon>Rhizobiaceae</taxon>
        <taxon>Rhizobium/Agrobacterium group</taxon>
        <taxon>Rhizobium</taxon>
    </lineage>
</organism>
<gene>
    <name evidence="2" type="ORF">CPY51_27915</name>
</gene>
<dbReference type="Gene3D" id="3.40.50.1820">
    <property type="entry name" value="alpha/beta hydrolase"/>
    <property type="match status" value="1"/>
</dbReference>
<keyword evidence="3" id="KW-1185">Reference proteome</keyword>
<dbReference type="InterPro" id="IPR000073">
    <property type="entry name" value="AB_hydrolase_1"/>
</dbReference>
<dbReference type="RefSeq" id="WP_111163488.1">
    <property type="nucleotide sequence ID" value="NZ_PCDP01000065.1"/>
</dbReference>
<dbReference type="InterPro" id="IPR029058">
    <property type="entry name" value="AB_hydrolase_fold"/>
</dbReference>
<comment type="caution">
    <text evidence="2">The sequence shown here is derived from an EMBL/GenBank/DDBJ whole genome shotgun (WGS) entry which is preliminary data.</text>
</comment>
<name>A0A2W4C561_9HYPH</name>
<sequence>MLQETQTQPNDLRFERSRTAHGTAYAAVGAGEPLVLIHGVGMRLEAWAPQIAALSAVRRVIAVDMPGHGASEKLAPGSHLENFVDWLEIFLDDLALDGVSLAGHSMGALISGGAAVTLGSRIARVALLNGVHLRNPVAKAAVIARAQTIRAGSVDVDGPLQRWFGEGSQMSPIYRLTHGWLSAVDPDSYATAYYAFAHGDETYAGRWGEVNCPALFLTGSHDPNSTPDMTNAMADATPKGWARIIDGHRHMVNLTAPDAVNAIVEDWLAREEKPE</sequence>
<dbReference type="InterPro" id="IPR050266">
    <property type="entry name" value="AB_hydrolase_sf"/>
</dbReference>
<reference evidence="2 3" key="1">
    <citation type="journal article" date="2018" name="Sci. Rep.">
        <title>Rhizobium tumorigenes sp. nov., a novel plant tumorigenic bacterium isolated from cane gall tumors on thornless blackberry.</title>
        <authorList>
            <person name="Kuzmanovi N."/>
            <person name="Smalla K."/>
            <person name="Gronow S."/>
            <person name="PuBawska J."/>
        </authorList>
    </citation>
    <scope>NUCLEOTIDE SEQUENCE [LARGE SCALE GENOMIC DNA]</scope>
    <source>
        <strain evidence="2 3">CCBAU 85046</strain>
    </source>
</reference>
<feature type="domain" description="AB hydrolase-1" evidence="1">
    <location>
        <begin position="34"/>
        <end position="262"/>
    </location>
</feature>
<proteinExistence type="predicted"/>
<evidence type="ECO:0000313" key="2">
    <source>
        <dbReference type="EMBL" id="PZM08799.1"/>
    </source>
</evidence>
<evidence type="ECO:0000259" key="1">
    <source>
        <dbReference type="Pfam" id="PF12697"/>
    </source>
</evidence>
<dbReference type="GO" id="GO:0016787">
    <property type="term" value="F:hydrolase activity"/>
    <property type="evidence" value="ECO:0007669"/>
    <property type="project" value="UniProtKB-KW"/>
</dbReference>
<evidence type="ECO:0000313" key="3">
    <source>
        <dbReference type="Proteomes" id="UP000248925"/>
    </source>
</evidence>
<keyword evidence="2" id="KW-0378">Hydrolase</keyword>